<feature type="domain" description="Amidase" evidence="2">
    <location>
        <begin position="40"/>
        <end position="414"/>
    </location>
</feature>
<dbReference type="EMBL" id="QBKN01000019">
    <property type="protein sequence ID" value="PTX45873.1"/>
    <property type="molecule type" value="Genomic_DNA"/>
</dbReference>
<evidence type="ECO:0000313" key="4">
    <source>
        <dbReference type="Proteomes" id="UP000244069"/>
    </source>
</evidence>
<dbReference type="AlphaFoldDB" id="A0A2T6APX3"/>
<gene>
    <name evidence="3" type="ORF">C8N44_11931</name>
</gene>
<dbReference type="OrthoDB" id="9777859at2"/>
<dbReference type="GO" id="GO:0016740">
    <property type="term" value="F:transferase activity"/>
    <property type="evidence" value="ECO:0007669"/>
    <property type="project" value="UniProtKB-KW"/>
</dbReference>
<organism evidence="3 4">
    <name type="scientific">Allosediminivita pacifica</name>
    <dbReference type="NCBI Taxonomy" id="1267769"/>
    <lineage>
        <taxon>Bacteria</taxon>
        <taxon>Pseudomonadati</taxon>
        <taxon>Pseudomonadota</taxon>
        <taxon>Alphaproteobacteria</taxon>
        <taxon>Rhodobacterales</taxon>
        <taxon>Paracoccaceae</taxon>
        <taxon>Allosediminivita</taxon>
    </lineage>
</organism>
<proteinExistence type="predicted"/>
<accession>A0A2T6APX3</accession>
<dbReference type="SUPFAM" id="SSF75304">
    <property type="entry name" value="Amidase signature (AS) enzymes"/>
    <property type="match status" value="1"/>
</dbReference>
<dbReference type="PANTHER" id="PTHR11895:SF151">
    <property type="entry name" value="GLUTAMYL-TRNA(GLN) AMIDOTRANSFERASE SUBUNIT A"/>
    <property type="match status" value="1"/>
</dbReference>
<sequence>MPDGVTAASPSQGTAFSIAQAVQWCTFSARTVAADLQAIIDEREELVGAFAYLDPAQLATQAAAIDAGPKGPFAGVPVAIKDVIQTLGMPTAHNSARYRGVYSGGDAACVDRLRQAGAVIVGKTETTEFAATQSGPRTNNPHKLGHTPGGSSSGSAAAVASGMAAIALGTQTGGSTIRPASYCGVFGWKPTWNSVSREGAKMYSATCDTIGFYARDAGDFMRLADLYEFEPCEVPKTLKGLRIGMTMAPCEDRASPETTEAMEIAAAVLREAGATVEGLPLPEGFRDLPEAHRRILWREGRSAFLNEVRGTPGIDPFFSEVVDGEPLDPADIRWAYRTADRARAAFDETMDDFDLVLTPSATGPAPEGLENTGDPSFNSAWTLLQVPVVSVPLHKAGRLPVGVSLVARRYEDRRAIAAAKLLLPDPVAPVVPEY</sequence>
<evidence type="ECO:0000313" key="3">
    <source>
        <dbReference type="EMBL" id="PTX45873.1"/>
    </source>
</evidence>
<reference evidence="3 4" key="1">
    <citation type="submission" date="2018-04" db="EMBL/GenBank/DDBJ databases">
        <title>Genomic Encyclopedia of Archaeal and Bacterial Type Strains, Phase II (KMG-II): from individual species to whole genera.</title>
        <authorList>
            <person name="Goeker M."/>
        </authorList>
    </citation>
    <scope>NUCLEOTIDE SEQUENCE [LARGE SCALE GENOMIC DNA]</scope>
    <source>
        <strain evidence="3 4">DSM 29329</strain>
    </source>
</reference>
<keyword evidence="3" id="KW-0808">Transferase</keyword>
<dbReference type="Pfam" id="PF01425">
    <property type="entry name" value="Amidase"/>
    <property type="match status" value="1"/>
</dbReference>
<dbReference type="Proteomes" id="UP000244069">
    <property type="component" value="Unassembled WGS sequence"/>
</dbReference>
<dbReference type="InterPro" id="IPR000120">
    <property type="entry name" value="Amidase"/>
</dbReference>
<dbReference type="RefSeq" id="WP_107977535.1">
    <property type="nucleotide sequence ID" value="NZ_BMEZ01000020.1"/>
</dbReference>
<dbReference type="InterPro" id="IPR023631">
    <property type="entry name" value="Amidase_dom"/>
</dbReference>
<name>A0A2T6APX3_9RHOB</name>
<dbReference type="PANTHER" id="PTHR11895">
    <property type="entry name" value="TRANSAMIDASE"/>
    <property type="match status" value="1"/>
</dbReference>
<feature type="region of interest" description="Disordered" evidence="1">
    <location>
        <begin position="130"/>
        <end position="156"/>
    </location>
</feature>
<dbReference type="InterPro" id="IPR036928">
    <property type="entry name" value="AS_sf"/>
</dbReference>
<evidence type="ECO:0000259" key="2">
    <source>
        <dbReference type="Pfam" id="PF01425"/>
    </source>
</evidence>
<evidence type="ECO:0000256" key="1">
    <source>
        <dbReference type="SAM" id="MobiDB-lite"/>
    </source>
</evidence>
<protein>
    <submittedName>
        <fullName evidence="3">Asp-tRNA(Asn)/Glu-tRNA(Gln) amidotransferase A subunit family amidase</fullName>
    </submittedName>
</protein>
<comment type="caution">
    <text evidence="3">The sequence shown here is derived from an EMBL/GenBank/DDBJ whole genome shotgun (WGS) entry which is preliminary data.</text>
</comment>
<feature type="compositionally biased region" description="Polar residues" evidence="1">
    <location>
        <begin position="130"/>
        <end position="141"/>
    </location>
</feature>
<dbReference type="Gene3D" id="3.90.1300.10">
    <property type="entry name" value="Amidase signature (AS) domain"/>
    <property type="match status" value="1"/>
</dbReference>
<keyword evidence="4" id="KW-1185">Reference proteome</keyword>